<evidence type="ECO:0000256" key="3">
    <source>
        <dbReference type="ARBA" id="ARBA00022553"/>
    </source>
</evidence>
<evidence type="ECO:0000256" key="5">
    <source>
        <dbReference type="ARBA" id="ARBA00022741"/>
    </source>
</evidence>
<dbReference type="InterPro" id="IPR004358">
    <property type="entry name" value="Sig_transdc_His_kin-like_C"/>
</dbReference>
<dbReference type="SMART" id="SM00388">
    <property type="entry name" value="HisKA"/>
    <property type="match status" value="1"/>
</dbReference>
<keyword evidence="7" id="KW-0067">ATP-binding</keyword>
<dbReference type="Proteomes" id="UP000267798">
    <property type="component" value="Unassembled WGS sequence"/>
</dbReference>
<dbReference type="SUPFAM" id="SSF55874">
    <property type="entry name" value="ATPase domain of HSP90 chaperone/DNA topoisomerase II/histidine kinase"/>
    <property type="match status" value="1"/>
</dbReference>
<gene>
    <name evidence="10" type="ORF">D3P09_07235</name>
</gene>
<dbReference type="Gene3D" id="3.30.565.10">
    <property type="entry name" value="Histidine kinase-like ATPase, C-terminal domain"/>
    <property type="match status" value="1"/>
</dbReference>
<dbReference type="Pfam" id="PF02518">
    <property type="entry name" value="HATPase_c"/>
    <property type="match status" value="1"/>
</dbReference>
<reference evidence="10 11" key="1">
    <citation type="submission" date="2018-09" db="EMBL/GenBank/DDBJ databases">
        <title>Paenibacillus aracenensis nov. sp. isolated from a cave in southern Spain.</title>
        <authorList>
            <person name="Jurado V."/>
            <person name="Gutierrez-Patricio S."/>
            <person name="Gonzalez-Pimentel J.L."/>
            <person name="Miller A.Z."/>
            <person name="Laiz L."/>
            <person name="Saiz-Jimenez C."/>
        </authorList>
    </citation>
    <scope>NUCLEOTIDE SEQUENCE [LARGE SCALE GENOMIC DNA]</scope>
    <source>
        <strain evidence="10 11">JCM 19203</strain>
    </source>
</reference>
<name>A0A3A6PIG7_9BACL</name>
<accession>A0A3A6PIG7</accession>
<dbReference type="EMBL" id="QXQB01000001">
    <property type="protein sequence ID" value="RJX41732.1"/>
    <property type="molecule type" value="Genomic_DNA"/>
</dbReference>
<evidence type="ECO:0000256" key="1">
    <source>
        <dbReference type="ARBA" id="ARBA00000085"/>
    </source>
</evidence>
<evidence type="ECO:0000259" key="9">
    <source>
        <dbReference type="PROSITE" id="PS50109"/>
    </source>
</evidence>
<proteinExistence type="predicted"/>
<keyword evidence="5" id="KW-0547">Nucleotide-binding</keyword>
<dbReference type="PRINTS" id="PR00344">
    <property type="entry name" value="BCTRLSENSOR"/>
</dbReference>
<dbReference type="CDD" id="cd00082">
    <property type="entry name" value="HisKA"/>
    <property type="match status" value="1"/>
</dbReference>
<evidence type="ECO:0000256" key="2">
    <source>
        <dbReference type="ARBA" id="ARBA00012438"/>
    </source>
</evidence>
<dbReference type="InterPro" id="IPR003594">
    <property type="entry name" value="HATPase_dom"/>
</dbReference>
<dbReference type="GO" id="GO:0009927">
    <property type="term" value="F:histidine phosphotransfer kinase activity"/>
    <property type="evidence" value="ECO:0007669"/>
    <property type="project" value="TreeGrafter"/>
</dbReference>
<dbReference type="SMART" id="SM00387">
    <property type="entry name" value="HATPase_c"/>
    <property type="match status" value="1"/>
</dbReference>
<keyword evidence="11" id="KW-1185">Reference proteome</keyword>
<dbReference type="GO" id="GO:0005886">
    <property type="term" value="C:plasma membrane"/>
    <property type="evidence" value="ECO:0007669"/>
    <property type="project" value="TreeGrafter"/>
</dbReference>
<dbReference type="PANTHER" id="PTHR43047">
    <property type="entry name" value="TWO-COMPONENT HISTIDINE PROTEIN KINASE"/>
    <property type="match status" value="1"/>
</dbReference>
<comment type="caution">
    <text evidence="10">The sequence shown here is derived from an EMBL/GenBank/DDBJ whole genome shotgun (WGS) entry which is preliminary data.</text>
</comment>
<keyword evidence="6" id="KW-0418">Kinase</keyword>
<sequence>MSFLSGIKGRHFTRRMSKVKPTITRRKYVMSPNTISLMDQVDVTNGAHILYYFSNHDAYIKNAASFLINGLIQDEHVVLIDSESNYHEIIEALAARVGSEAMERIHYVNHAEFYYEHGMLLVTDVMNNFARLFTPLQQDLRAIRSWGHVPWDEDAKIEEQLITYEHRCDASVQNARMVGVCAYNANIIPAHVQNEMLRFHEYFMTDDSLAPSMFYGDTKRSVIFPSPAVHMEMQSEMDLYKQKLDFAHAVSHEVRNPLTVIRAYAMLMLSPRGELGEDHRRKLQAIVDYVDVIDHEIAHIINTEQLLSTDTLWQKEAVSVKPLLDEVLDMMSTKARTQGVECQALIEVQEAQIYGSSIGFKLIVSNLISNAIKYSHEGSSVSVQAALRDGMLLLDIRDHGVGMTNEQLEKLFRKYEKMNTDKSGQGIGLFMVKKLTDHFEGRIEVKSELHAGTEVHVELPLL</sequence>
<feature type="domain" description="Histidine kinase" evidence="9">
    <location>
        <begin position="249"/>
        <end position="462"/>
    </location>
</feature>
<dbReference type="InterPro" id="IPR036097">
    <property type="entry name" value="HisK_dim/P_sf"/>
</dbReference>
<dbReference type="Pfam" id="PF14417">
    <property type="entry name" value="MEDS"/>
    <property type="match status" value="1"/>
</dbReference>
<evidence type="ECO:0000256" key="8">
    <source>
        <dbReference type="ARBA" id="ARBA00023012"/>
    </source>
</evidence>
<dbReference type="GO" id="GO:0005524">
    <property type="term" value="F:ATP binding"/>
    <property type="evidence" value="ECO:0007669"/>
    <property type="project" value="UniProtKB-KW"/>
</dbReference>
<dbReference type="AlphaFoldDB" id="A0A3A6PIG7"/>
<dbReference type="SUPFAM" id="SSF47384">
    <property type="entry name" value="Homodimeric domain of signal transducing histidine kinase"/>
    <property type="match status" value="1"/>
</dbReference>
<dbReference type="PANTHER" id="PTHR43047:SF72">
    <property type="entry name" value="OSMOSENSING HISTIDINE PROTEIN KINASE SLN1"/>
    <property type="match status" value="1"/>
</dbReference>
<evidence type="ECO:0000256" key="7">
    <source>
        <dbReference type="ARBA" id="ARBA00022840"/>
    </source>
</evidence>
<dbReference type="Gene3D" id="1.10.287.130">
    <property type="match status" value="1"/>
</dbReference>
<dbReference type="CDD" id="cd00075">
    <property type="entry name" value="HATPase"/>
    <property type="match status" value="1"/>
</dbReference>
<dbReference type="GO" id="GO:0000155">
    <property type="term" value="F:phosphorelay sensor kinase activity"/>
    <property type="evidence" value="ECO:0007669"/>
    <property type="project" value="InterPro"/>
</dbReference>
<dbReference type="OrthoDB" id="9815750at2"/>
<evidence type="ECO:0000256" key="6">
    <source>
        <dbReference type="ARBA" id="ARBA00022777"/>
    </source>
</evidence>
<protein>
    <recommendedName>
        <fullName evidence="2">histidine kinase</fullName>
        <ecNumber evidence="2">2.7.13.3</ecNumber>
    </recommendedName>
</protein>
<keyword evidence="3" id="KW-0597">Phosphoprotein</keyword>
<dbReference type="InterPro" id="IPR036890">
    <property type="entry name" value="HATPase_C_sf"/>
</dbReference>
<dbReference type="InterPro" id="IPR003661">
    <property type="entry name" value="HisK_dim/P_dom"/>
</dbReference>
<dbReference type="InterPro" id="IPR025847">
    <property type="entry name" value="MEDS_domain"/>
</dbReference>
<evidence type="ECO:0000313" key="11">
    <source>
        <dbReference type="Proteomes" id="UP000267798"/>
    </source>
</evidence>
<dbReference type="Pfam" id="PF00512">
    <property type="entry name" value="HisKA"/>
    <property type="match status" value="1"/>
</dbReference>
<comment type="catalytic activity">
    <reaction evidence="1">
        <text>ATP + protein L-histidine = ADP + protein N-phospho-L-histidine.</text>
        <dbReference type="EC" id="2.7.13.3"/>
    </reaction>
</comment>
<keyword evidence="8" id="KW-0902">Two-component regulatory system</keyword>
<dbReference type="PROSITE" id="PS50109">
    <property type="entry name" value="HIS_KIN"/>
    <property type="match status" value="1"/>
</dbReference>
<evidence type="ECO:0000313" key="10">
    <source>
        <dbReference type="EMBL" id="RJX41732.1"/>
    </source>
</evidence>
<dbReference type="InterPro" id="IPR005467">
    <property type="entry name" value="His_kinase_dom"/>
</dbReference>
<dbReference type="EC" id="2.7.13.3" evidence="2"/>
<evidence type="ECO:0000256" key="4">
    <source>
        <dbReference type="ARBA" id="ARBA00022679"/>
    </source>
</evidence>
<keyword evidence="4" id="KW-0808">Transferase</keyword>
<organism evidence="10 11">
    <name type="scientific">Paenibacillus pinisoli</name>
    <dbReference type="NCBI Taxonomy" id="1276110"/>
    <lineage>
        <taxon>Bacteria</taxon>
        <taxon>Bacillati</taxon>
        <taxon>Bacillota</taxon>
        <taxon>Bacilli</taxon>
        <taxon>Bacillales</taxon>
        <taxon>Paenibacillaceae</taxon>
        <taxon>Paenibacillus</taxon>
    </lineage>
</organism>